<dbReference type="AlphaFoldDB" id="A0A397IN19"/>
<evidence type="ECO:0000313" key="2">
    <source>
        <dbReference type="Proteomes" id="UP000266861"/>
    </source>
</evidence>
<proteinExistence type="predicted"/>
<reference evidence="1 2" key="1">
    <citation type="submission" date="2018-08" db="EMBL/GenBank/DDBJ databases">
        <title>Genome and evolution of the arbuscular mycorrhizal fungus Diversispora epigaea (formerly Glomus versiforme) and its bacterial endosymbionts.</title>
        <authorList>
            <person name="Sun X."/>
            <person name="Fei Z."/>
            <person name="Harrison M."/>
        </authorList>
    </citation>
    <scope>NUCLEOTIDE SEQUENCE [LARGE SCALE GENOMIC DNA]</scope>
    <source>
        <strain evidence="1 2">IT104</strain>
    </source>
</reference>
<dbReference type="EMBL" id="PQFF01000173">
    <property type="protein sequence ID" value="RHZ77295.1"/>
    <property type="molecule type" value="Genomic_DNA"/>
</dbReference>
<protein>
    <submittedName>
        <fullName evidence="1">Uncharacterized protein</fullName>
    </submittedName>
</protein>
<accession>A0A397IN19</accession>
<comment type="caution">
    <text evidence="1">The sequence shown here is derived from an EMBL/GenBank/DDBJ whole genome shotgun (WGS) entry which is preliminary data.</text>
</comment>
<keyword evidence="2" id="KW-1185">Reference proteome</keyword>
<dbReference type="Proteomes" id="UP000266861">
    <property type="component" value="Unassembled WGS sequence"/>
</dbReference>
<dbReference type="OrthoDB" id="2384430at2759"/>
<organism evidence="1 2">
    <name type="scientific">Diversispora epigaea</name>
    <dbReference type="NCBI Taxonomy" id="1348612"/>
    <lineage>
        <taxon>Eukaryota</taxon>
        <taxon>Fungi</taxon>
        <taxon>Fungi incertae sedis</taxon>
        <taxon>Mucoromycota</taxon>
        <taxon>Glomeromycotina</taxon>
        <taxon>Glomeromycetes</taxon>
        <taxon>Diversisporales</taxon>
        <taxon>Diversisporaceae</taxon>
        <taxon>Diversispora</taxon>
    </lineage>
</organism>
<name>A0A397IN19_9GLOM</name>
<sequence>MESKTKRNISVVLDIRWMDRQGQCSIGTIKKKAFKWYLKSAEGVLEITKDEKRAFKWYLKYSEERKILYQLIINSN</sequence>
<gene>
    <name evidence="1" type="ORF">Glove_183g63</name>
</gene>
<evidence type="ECO:0000313" key="1">
    <source>
        <dbReference type="EMBL" id="RHZ77295.1"/>
    </source>
</evidence>